<dbReference type="AlphaFoldDB" id="A0A0M3ITL3"/>
<dbReference type="Gene3D" id="1.10.287.1490">
    <property type="match status" value="1"/>
</dbReference>
<evidence type="ECO:0000256" key="2">
    <source>
        <dbReference type="SAM" id="Coils"/>
    </source>
</evidence>
<dbReference type="PANTHER" id="PTHR32083:SF48">
    <property type="entry name" value="TRANS-GOLGI NETWORK-LOCALIZED SYP41-INTERACTING PROTEIN 1"/>
    <property type="match status" value="1"/>
</dbReference>
<feature type="coiled-coil region" evidence="2">
    <location>
        <begin position="367"/>
        <end position="408"/>
    </location>
</feature>
<evidence type="ECO:0000256" key="1">
    <source>
        <dbReference type="ARBA" id="ARBA00023054"/>
    </source>
</evidence>
<name>A0A0M3ITL3_ASCLU</name>
<keyword evidence="1 2" id="KW-0175">Coiled coil</keyword>
<organism evidence="3 4">
    <name type="scientific">Ascaris lumbricoides</name>
    <name type="common">Giant roundworm</name>
    <dbReference type="NCBI Taxonomy" id="6252"/>
    <lineage>
        <taxon>Eukaryota</taxon>
        <taxon>Metazoa</taxon>
        <taxon>Ecdysozoa</taxon>
        <taxon>Nematoda</taxon>
        <taxon>Chromadorea</taxon>
        <taxon>Rhabditida</taxon>
        <taxon>Spirurina</taxon>
        <taxon>Ascaridomorpha</taxon>
        <taxon>Ascaridoidea</taxon>
        <taxon>Ascarididae</taxon>
        <taxon>Ascaris</taxon>
    </lineage>
</organism>
<feature type="coiled-coil region" evidence="2">
    <location>
        <begin position="272"/>
        <end position="341"/>
    </location>
</feature>
<dbReference type="WBParaSite" id="ALUE_0002209101-mRNA-1">
    <property type="protein sequence ID" value="ALUE_0002209101-mRNA-1"/>
    <property type="gene ID" value="ALUE_0002209101"/>
</dbReference>
<reference evidence="4" key="1">
    <citation type="submission" date="2017-02" db="UniProtKB">
        <authorList>
            <consortium name="WormBaseParasite"/>
        </authorList>
    </citation>
    <scope>IDENTIFICATION</scope>
</reference>
<dbReference type="Proteomes" id="UP000036681">
    <property type="component" value="Unplaced"/>
</dbReference>
<dbReference type="PANTHER" id="PTHR32083">
    <property type="entry name" value="CILIA AND FLAGELLA-ASSOCIATED PROTEIN 58-RELATED"/>
    <property type="match status" value="1"/>
</dbReference>
<accession>A0A0M3ITL3</accession>
<sequence length="461" mass="53661">MIKKICFFFQEIEALKAAEDDLRNKISLLEKKLEEALNREKNLEKEILDWEEKYETLNKELQRVRDELEIVRIDAEKEIQRWKTEAYAAQTEVKNLEGANEALRSQLAAANDRANSLNKTINEQASRMRELSSHIRRLEEELAEAKAAAATFEADLQGALSRLNAVEQQYTSEQLENNKLRSEIDSLKRQIDVLKNTIVSDESEIDRLKKKVVYLTDTTKQQAEEIDKLRVEKSRTLPQELNSKFYASGVFFVSESFIAMSDLQRDQLDKSYREKVKLVDQLNETVKTLETKITRMRQEIQELSDKLVASETERNVLRAEIKKLEQELQFGREQMMRKTDEFHAALDELGHAHRVSEDGRVNALQELETRKFEISDLQSRLENTEQRLMTLQEEYLKVDRERDTLNDALRRFHSVISRSVIVDGNFLFTVIHLTIAHPGCAGVYHTATIRPIYFSGIRACY</sequence>
<evidence type="ECO:0000313" key="4">
    <source>
        <dbReference type="WBParaSite" id="ALUE_0002209101-mRNA-1"/>
    </source>
</evidence>
<dbReference type="GO" id="GO:0005856">
    <property type="term" value="C:cytoskeleton"/>
    <property type="evidence" value="ECO:0007669"/>
    <property type="project" value="TreeGrafter"/>
</dbReference>
<protein>
    <submittedName>
        <fullName evidence="4">Myosin_tail_1 domain-containing protein</fullName>
    </submittedName>
</protein>
<evidence type="ECO:0000313" key="3">
    <source>
        <dbReference type="Proteomes" id="UP000036681"/>
    </source>
</evidence>
<feature type="coiled-coil region" evidence="2">
    <location>
        <begin position="12"/>
        <end position="211"/>
    </location>
</feature>
<proteinExistence type="predicted"/>
<dbReference type="Gene3D" id="1.20.5.170">
    <property type="match status" value="1"/>
</dbReference>
<keyword evidence="3" id="KW-1185">Reference proteome</keyword>